<feature type="compositionally biased region" description="Gly residues" evidence="1">
    <location>
        <begin position="57"/>
        <end position="69"/>
    </location>
</feature>
<protein>
    <submittedName>
        <fullName evidence="2">Uncharacterized protein</fullName>
    </submittedName>
</protein>
<keyword evidence="3" id="KW-1185">Reference proteome</keyword>
<reference evidence="2" key="1">
    <citation type="submission" date="2021-01" db="EMBL/GenBank/DDBJ databases">
        <title>A chromosome-scale assembly of European eel, Anguilla anguilla.</title>
        <authorList>
            <person name="Henkel C."/>
            <person name="Jong-Raadsen S.A."/>
            <person name="Dufour S."/>
            <person name="Weltzien F.-A."/>
            <person name="Palstra A.P."/>
            <person name="Pelster B."/>
            <person name="Spaink H.P."/>
            <person name="Van Den Thillart G.E."/>
            <person name="Jansen H."/>
            <person name="Zahm M."/>
            <person name="Klopp C."/>
            <person name="Cedric C."/>
            <person name="Louis A."/>
            <person name="Berthelot C."/>
            <person name="Parey E."/>
            <person name="Roest Crollius H."/>
            <person name="Montfort J."/>
            <person name="Robinson-Rechavi M."/>
            <person name="Bucao C."/>
            <person name="Bouchez O."/>
            <person name="Gislard M."/>
            <person name="Lluch J."/>
            <person name="Milhes M."/>
            <person name="Lampietro C."/>
            <person name="Lopez Roques C."/>
            <person name="Donnadieu C."/>
            <person name="Braasch I."/>
            <person name="Desvignes T."/>
            <person name="Postlethwait J."/>
            <person name="Bobe J."/>
            <person name="Guiguen Y."/>
            <person name="Dirks R."/>
        </authorList>
    </citation>
    <scope>NUCLEOTIDE SEQUENCE</scope>
    <source>
        <strain evidence="2">Tag_6206</strain>
        <tissue evidence="2">Liver</tissue>
    </source>
</reference>
<dbReference type="EMBL" id="JAFIRN010000017">
    <property type="protein sequence ID" value="KAG5832634.1"/>
    <property type="molecule type" value="Genomic_DNA"/>
</dbReference>
<gene>
    <name evidence="2" type="ORF">ANANG_G00293200</name>
</gene>
<comment type="caution">
    <text evidence="2">The sequence shown here is derived from an EMBL/GenBank/DDBJ whole genome shotgun (WGS) entry which is preliminary data.</text>
</comment>
<sequence length="328" mass="34118">MGRLDDAAKRKVVELRQAGLSFRKIKAVLELENIKVSAQAIYLFLKEFKGKSRPKEAGGGAGGGAGAGAGPRSRARQPPGTGATGRGDRWAGPTSRCGACSGTRPAPPGTPPRRIRRSRAGPRAGGRPSGEQPTARQGGRMEQQGGRKEDGIRIVSVTSLARGAQHGGPQMAGAGTGALMGAGMRRKAPMSPASSAILVARKRLLDKALLHKARMREMSAQPGQQAGQLYGRGQACFQGNDARKVSMLPQTSTLDLTSARLPQARGGLEPHPVPSPPKRTLQRPGPPARSLHPPFQRDPPPASTSAPQPRAGSPAGQGHGAPPGRSRP</sequence>
<evidence type="ECO:0000313" key="2">
    <source>
        <dbReference type="EMBL" id="KAG5832634.1"/>
    </source>
</evidence>
<feature type="region of interest" description="Disordered" evidence="1">
    <location>
        <begin position="52"/>
        <end position="152"/>
    </location>
</feature>
<organism evidence="2 3">
    <name type="scientific">Anguilla anguilla</name>
    <name type="common">European freshwater eel</name>
    <name type="synonym">Muraena anguilla</name>
    <dbReference type="NCBI Taxonomy" id="7936"/>
    <lineage>
        <taxon>Eukaryota</taxon>
        <taxon>Metazoa</taxon>
        <taxon>Chordata</taxon>
        <taxon>Craniata</taxon>
        <taxon>Vertebrata</taxon>
        <taxon>Euteleostomi</taxon>
        <taxon>Actinopterygii</taxon>
        <taxon>Neopterygii</taxon>
        <taxon>Teleostei</taxon>
        <taxon>Anguilliformes</taxon>
        <taxon>Anguillidae</taxon>
        <taxon>Anguilla</taxon>
    </lineage>
</organism>
<dbReference type="Proteomes" id="UP001044222">
    <property type="component" value="Chromosome 17"/>
</dbReference>
<name>A0A9D3RJD1_ANGAN</name>
<feature type="region of interest" description="Disordered" evidence="1">
    <location>
        <begin position="263"/>
        <end position="328"/>
    </location>
</feature>
<evidence type="ECO:0000256" key="1">
    <source>
        <dbReference type="SAM" id="MobiDB-lite"/>
    </source>
</evidence>
<proteinExistence type="predicted"/>
<feature type="compositionally biased region" description="Low complexity" evidence="1">
    <location>
        <begin position="129"/>
        <end position="144"/>
    </location>
</feature>
<evidence type="ECO:0000313" key="3">
    <source>
        <dbReference type="Proteomes" id="UP001044222"/>
    </source>
</evidence>
<accession>A0A9D3RJD1</accession>
<dbReference type="AlphaFoldDB" id="A0A9D3RJD1"/>